<feature type="transmembrane region" description="Helical" evidence="10">
    <location>
        <begin position="524"/>
        <end position="544"/>
    </location>
</feature>
<comment type="subcellular location">
    <subcellularLocation>
        <location evidence="1">Membrane</location>
        <topology evidence="1">Multi-pass membrane protein</topology>
    </subcellularLocation>
</comment>
<keyword evidence="6" id="KW-0653">Protein transport</keyword>
<evidence type="ECO:0000256" key="4">
    <source>
        <dbReference type="ARBA" id="ARBA00022692"/>
    </source>
</evidence>
<evidence type="ECO:0000256" key="7">
    <source>
        <dbReference type="ARBA" id="ARBA00022989"/>
    </source>
</evidence>
<sequence length="662" mass="74549">MVIMIELPTINNDNNNKSDLDCTQSTLAEKVENNDDEKDNVEYSKSNYDTEKTKVEDDQQEDSEENSPIPMVAAILGVEHATLSEFYYFRPNNAGFSLFFVLLVSYVLGRWMAKILPSKNYRIWRWQFSFNPGPFNVKEHVCICVATAAGGGSAYATDIIAIQELFYKQHVGFFKGILLLISTQMLGYGLAGFLRKYLVRPANMIWPANLVFASMYTTLHGNAKETRDKLRFFVIVFSSAPASATIKKLGSGYHGVGILNFSLDWNAIGQSGPLFTPWFASVNLYVGVFIGAWIIAPLVYFNNVLEAKKFPFISTHPYDQNGHRYNQTAVIDPHTGSLNVTAYEQIGPVYISAVFAIGYFWSFIAFTSAVSHVGLFYGNEIWTRFKASRAEENEDIHTRMMKVYQEIPNWWYGTIFFIMLVISIVLGYVTEANLPWWGMLMAVGLACIMVLPIGVIQAISNNQVGLNVITEMICGYVLPGRPIANVYFKCYGYMAMYQCLLLVSDLKLGHYMKIPPKSMFVSQLWGTSVGCFVNFWVLKLIIYAKRPFLDGTLRDPTGQWTGYASQVFNTASIVWGLIGPARTFGLFGLFTLLNEDPKVCEKHGSLSFGTTMLNAPTIFREPDILEPGTALLSIVFIKEISEFSSIEVPRHTNRNYTISKRT</sequence>
<keyword evidence="4 10" id="KW-0812">Transmembrane</keyword>
<keyword evidence="7 10" id="KW-1133">Transmembrane helix</keyword>
<evidence type="ECO:0000313" key="11">
    <source>
        <dbReference type="EMBL" id="CAG8500295.1"/>
    </source>
</evidence>
<dbReference type="InterPro" id="IPR004648">
    <property type="entry name" value="Oligpept_transpt"/>
</dbReference>
<accession>A0A9N8ZLP8</accession>
<gene>
    <name evidence="11" type="ORF">AGERDE_LOCUS4211</name>
</gene>
<evidence type="ECO:0000256" key="9">
    <source>
        <dbReference type="SAM" id="MobiDB-lite"/>
    </source>
</evidence>
<keyword evidence="8 10" id="KW-0472">Membrane</keyword>
<evidence type="ECO:0000256" key="3">
    <source>
        <dbReference type="ARBA" id="ARBA00022448"/>
    </source>
</evidence>
<keyword evidence="3" id="KW-0813">Transport</keyword>
<name>A0A9N8ZLP8_9GLOM</name>
<feature type="transmembrane region" description="Helical" evidence="10">
    <location>
        <begin position="282"/>
        <end position="301"/>
    </location>
</feature>
<feature type="transmembrane region" description="Helical" evidence="10">
    <location>
        <begin position="409"/>
        <end position="430"/>
    </location>
</feature>
<evidence type="ECO:0000256" key="10">
    <source>
        <dbReference type="SAM" id="Phobius"/>
    </source>
</evidence>
<feature type="compositionally biased region" description="Basic and acidic residues" evidence="9">
    <location>
        <begin position="48"/>
        <end position="57"/>
    </location>
</feature>
<dbReference type="EMBL" id="CAJVPL010000466">
    <property type="protein sequence ID" value="CAG8500295.1"/>
    <property type="molecule type" value="Genomic_DNA"/>
</dbReference>
<feature type="region of interest" description="Disordered" evidence="9">
    <location>
        <begin position="28"/>
        <end position="66"/>
    </location>
</feature>
<dbReference type="GO" id="GO:0035673">
    <property type="term" value="F:oligopeptide transmembrane transporter activity"/>
    <property type="evidence" value="ECO:0007669"/>
    <property type="project" value="InterPro"/>
</dbReference>
<evidence type="ECO:0000256" key="1">
    <source>
        <dbReference type="ARBA" id="ARBA00004141"/>
    </source>
</evidence>
<reference evidence="11" key="1">
    <citation type="submission" date="2021-06" db="EMBL/GenBank/DDBJ databases">
        <authorList>
            <person name="Kallberg Y."/>
            <person name="Tangrot J."/>
            <person name="Rosling A."/>
        </authorList>
    </citation>
    <scope>NUCLEOTIDE SEQUENCE</scope>
    <source>
        <strain evidence="11">MT106</strain>
    </source>
</reference>
<comment type="caution">
    <text evidence="11">The sequence shown here is derived from an EMBL/GenBank/DDBJ whole genome shotgun (WGS) entry which is preliminary data.</text>
</comment>
<evidence type="ECO:0000313" key="12">
    <source>
        <dbReference type="Proteomes" id="UP000789831"/>
    </source>
</evidence>
<dbReference type="OrthoDB" id="9986677at2759"/>
<dbReference type="GO" id="GO:0015031">
    <property type="term" value="P:protein transport"/>
    <property type="evidence" value="ECO:0007669"/>
    <property type="project" value="UniProtKB-KW"/>
</dbReference>
<dbReference type="Pfam" id="PF03169">
    <property type="entry name" value="OPT"/>
    <property type="match status" value="1"/>
</dbReference>
<evidence type="ECO:0000256" key="5">
    <source>
        <dbReference type="ARBA" id="ARBA00022856"/>
    </source>
</evidence>
<dbReference type="PANTHER" id="PTHR22601">
    <property type="entry name" value="ISP4 LIKE PROTEIN"/>
    <property type="match status" value="1"/>
</dbReference>
<dbReference type="InterPro" id="IPR004813">
    <property type="entry name" value="OPT"/>
</dbReference>
<evidence type="ECO:0000256" key="2">
    <source>
        <dbReference type="ARBA" id="ARBA00008807"/>
    </source>
</evidence>
<dbReference type="GO" id="GO:0016020">
    <property type="term" value="C:membrane"/>
    <property type="evidence" value="ECO:0007669"/>
    <property type="project" value="UniProtKB-SubCell"/>
</dbReference>
<protein>
    <submittedName>
        <fullName evidence="11">7085_t:CDS:1</fullName>
    </submittedName>
</protein>
<dbReference type="NCBIfam" id="TIGR00728">
    <property type="entry name" value="OPT_sfam"/>
    <property type="match status" value="1"/>
</dbReference>
<evidence type="ECO:0000256" key="8">
    <source>
        <dbReference type="ARBA" id="ARBA00023136"/>
    </source>
</evidence>
<feature type="transmembrane region" description="Helical" evidence="10">
    <location>
        <begin position="486"/>
        <end position="504"/>
    </location>
</feature>
<feature type="transmembrane region" description="Helical" evidence="10">
    <location>
        <begin position="177"/>
        <end position="198"/>
    </location>
</feature>
<proteinExistence type="inferred from homology"/>
<feature type="transmembrane region" description="Helical" evidence="10">
    <location>
        <begin position="436"/>
        <end position="456"/>
    </location>
</feature>
<feature type="transmembrane region" description="Helical" evidence="10">
    <location>
        <begin position="349"/>
        <end position="377"/>
    </location>
</feature>
<dbReference type="AlphaFoldDB" id="A0A9N8ZLP8"/>
<keyword evidence="12" id="KW-1185">Reference proteome</keyword>
<dbReference type="Proteomes" id="UP000789831">
    <property type="component" value="Unassembled WGS sequence"/>
</dbReference>
<organism evidence="11 12">
    <name type="scientific">Ambispora gerdemannii</name>
    <dbReference type="NCBI Taxonomy" id="144530"/>
    <lineage>
        <taxon>Eukaryota</taxon>
        <taxon>Fungi</taxon>
        <taxon>Fungi incertae sedis</taxon>
        <taxon>Mucoromycota</taxon>
        <taxon>Glomeromycotina</taxon>
        <taxon>Glomeromycetes</taxon>
        <taxon>Archaeosporales</taxon>
        <taxon>Ambisporaceae</taxon>
        <taxon>Ambispora</taxon>
    </lineage>
</organism>
<feature type="transmembrane region" description="Helical" evidence="10">
    <location>
        <begin position="94"/>
        <end position="113"/>
    </location>
</feature>
<keyword evidence="5" id="KW-0571">Peptide transport</keyword>
<evidence type="ECO:0000256" key="6">
    <source>
        <dbReference type="ARBA" id="ARBA00022927"/>
    </source>
</evidence>
<comment type="similarity">
    <text evidence="2">Belongs to the oligopeptide OPT transporter family.</text>
</comment>